<dbReference type="EMBL" id="LR797381">
    <property type="protein sequence ID" value="CAB4212509.1"/>
    <property type="molecule type" value="Genomic_DNA"/>
</dbReference>
<sequence>MELTDLLNEKEWRKCKGSDTATLEEQVAAFEHFCSNYWMIRHPERGRIKFELRDAQRETIEIWLSTRYSIVLKARQIGFSTLASAYSFWLAFFWPDRFIVMLSRTEREAAKLLQKSKYGYKMLPVWMRQHGPELLSDNQLKIVFSNESAVESLPSGNDPARGESVFLVIIDEMAFLPNPSEAWASIEPIADVGGRVICLSTANGEGNIFHELWVGSQTNTNRFTGIFFPWSAGDRDDEWYEAKKRDLPDWQLAQEYPSDPDEAFIRSGRPVFDLEALRAYEPAEPNRGYLHKIPGKGMYEFREDGGELSVWEFPERGQMYVMGADVAEGLGHGDYSTAHIINVETGMVAAHWHGHVDADIYGEEVLHALGWWYNHCLIGVESNNHGLTTLKGLQRVGYKNMFRQRRLGQRNPTISESLGWRTTSVSKPLAIDELNGNMRDGAIEIMCKATIAELRTFIREQNGKMHGSPHDDRVMSLAIANQMLKYVWLPEYRSKEVLKKNSFDWWATKIPKVAKPGRIPIGSNNIRKVTI</sequence>
<dbReference type="EMBL" id="LR796864">
    <property type="protein sequence ID" value="CAB4171352.1"/>
    <property type="molecule type" value="Genomic_DNA"/>
</dbReference>
<accession>A0A6J5PJS7</accession>
<dbReference type="Gene3D" id="3.30.420.240">
    <property type="match status" value="1"/>
</dbReference>
<reference evidence="1" key="1">
    <citation type="submission" date="2020-05" db="EMBL/GenBank/DDBJ databases">
        <authorList>
            <person name="Chiriac C."/>
            <person name="Salcher M."/>
            <person name="Ghai R."/>
            <person name="Kavagutti S V."/>
        </authorList>
    </citation>
    <scope>NUCLEOTIDE SEQUENCE</scope>
</reference>
<gene>
    <name evidence="2" type="ORF">UFOVP1091_16</name>
    <name evidence="3" type="ORF">UFOVP1335_30</name>
    <name evidence="4" type="ORF">UFOVP1445_16</name>
    <name evidence="1" type="ORF">UFOVP914_51</name>
</gene>
<evidence type="ECO:0008006" key="5">
    <source>
        <dbReference type="Google" id="ProtNLM"/>
    </source>
</evidence>
<proteinExistence type="predicted"/>
<protein>
    <recommendedName>
        <fullName evidence="5">Large terminase protein</fullName>
    </recommendedName>
</protein>
<dbReference type="Gene3D" id="3.40.50.300">
    <property type="entry name" value="P-loop containing nucleotide triphosphate hydrolases"/>
    <property type="match status" value="1"/>
</dbReference>
<evidence type="ECO:0000313" key="2">
    <source>
        <dbReference type="EMBL" id="CAB4182735.1"/>
    </source>
</evidence>
<name>A0A6J5PJS7_9CAUD</name>
<dbReference type="EMBL" id="LR797033">
    <property type="protein sequence ID" value="CAB4182735.1"/>
    <property type="molecule type" value="Genomic_DNA"/>
</dbReference>
<evidence type="ECO:0000313" key="3">
    <source>
        <dbReference type="EMBL" id="CAB4199249.1"/>
    </source>
</evidence>
<organism evidence="1">
    <name type="scientific">uncultured Caudovirales phage</name>
    <dbReference type="NCBI Taxonomy" id="2100421"/>
    <lineage>
        <taxon>Viruses</taxon>
        <taxon>Duplodnaviria</taxon>
        <taxon>Heunggongvirae</taxon>
        <taxon>Uroviricota</taxon>
        <taxon>Caudoviricetes</taxon>
        <taxon>Peduoviridae</taxon>
        <taxon>Maltschvirus</taxon>
        <taxon>Maltschvirus maltsch</taxon>
    </lineage>
</organism>
<dbReference type="InterPro" id="IPR027417">
    <property type="entry name" value="P-loop_NTPase"/>
</dbReference>
<evidence type="ECO:0000313" key="1">
    <source>
        <dbReference type="EMBL" id="CAB4171352.1"/>
    </source>
</evidence>
<dbReference type="Pfam" id="PF03237">
    <property type="entry name" value="Terminase_6N"/>
    <property type="match status" value="1"/>
</dbReference>
<evidence type="ECO:0000313" key="4">
    <source>
        <dbReference type="EMBL" id="CAB4212509.1"/>
    </source>
</evidence>
<dbReference type="EMBL" id="LR797281">
    <property type="protein sequence ID" value="CAB4199249.1"/>
    <property type="molecule type" value="Genomic_DNA"/>
</dbReference>